<name>A0A1X7BTN4_9RHOB</name>
<dbReference type="Gene3D" id="3.40.50.150">
    <property type="entry name" value="Vaccinia Virus protein VP39"/>
    <property type="match status" value="1"/>
</dbReference>
<dbReference type="InterPro" id="IPR029063">
    <property type="entry name" value="SAM-dependent_MTases_sf"/>
</dbReference>
<evidence type="ECO:0000313" key="3">
    <source>
        <dbReference type="Proteomes" id="UP000193224"/>
    </source>
</evidence>
<feature type="domain" description="Methyltransferase FkbM" evidence="1">
    <location>
        <begin position="115"/>
        <end position="247"/>
    </location>
</feature>
<dbReference type="GO" id="GO:0032259">
    <property type="term" value="P:methylation"/>
    <property type="evidence" value="ECO:0007669"/>
    <property type="project" value="UniProtKB-KW"/>
</dbReference>
<dbReference type="InterPro" id="IPR006342">
    <property type="entry name" value="FkbM_mtfrase"/>
</dbReference>
<dbReference type="Pfam" id="PF05050">
    <property type="entry name" value="Methyltransf_21"/>
    <property type="match status" value="1"/>
</dbReference>
<evidence type="ECO:0000313" key="2">
    <source>
        <dbReference type="EMBL" id="SMC12982.1"/>
    </source>
</evidence>
<sequence length="271" mass="31012">MKWISAKLDRIVGALKLCMIYAADIQTRRTLLHIYSNLSRHELYDDEVFVNFRVGKQVFPFYMRISDIFIVLEILHEQQYRLQHPIPTRGTIIDLGGNIGASMMWFLGQHPEADYHVFEPAQDNLHFLRRNVQPWPHIHLQEVAVGDKTGSIDLFHGEFGGMHSTIAVPEDPGCNFETVPVITMADYLETHKITRVDLLKIDVEGAEQVIIDGFGPKIKRVQTIIGEVHDNIIDTKRFYETLRGAGFSRIKRNSFREGADLGVHGFEASRT</sequence>
<evidence type="ECO:0000259" key="1">
    <source>
        <dbReference type="Pfam" id="PF05050"/>
    </source>
</evidence>
<keyword evidence="2" id="KW-0489">Methyltransferase</keyword>
<dbReference type="SUPFAM" id="SSF53335">
    <property type="entry name" value="S-adenosyl-L-methionine-dependent methyltransferases"/>
    <property type="match status" value="1"/>
</dbReference>
<dbReference type="PANTHER" id="PTHR36973:SF4">
    <property type="entry name" value="NODULATION PROTEIN"/>
    <property type="match status" value="1"/>
</dbReference>
<dbReference type="RefSeq" id="WP_085800924.1">
    <property type="nucleotide sequence ID" value="NZ_FWXB01000010.1"/>
</dbReference>
<dbReference type="GO" id="GO:0008171">
    <property type="term" value="F:O-methyltransferase activity"/>
    <property type="evidence" value="ECO:0007669"/>
    <property type="project" value="TreeGrafter"/>
</dbReference>
<dbReference type="NCBIfam" id="TIGR01444">
    <property type="entry name" value="fkbM_fam"/>
    <property type="match status" value="1"/>
</dbReference>
<keyword evidence="3" id="KW-1185">Reference proteome</keyword>
<organism evidence="2 3">
    <name type="scientific">Roseovarius aestuarii</name>
    <dbReference type="NCBI Taxonomy" id="475083"/>
    <lineage>
        <taxon>Bacteria</taxon>
        <taxon>Pseudomonadati</taxon>
        <taxon>Pseudomonadota</taxon>
        <taxon>Alphaproteobacteria</taxon>
        <taxon>Rhodobacterales</taxon>
        <taxon>Roseobacteraceae</taxon>
        <taxon>Roseovarius</taxon>
    </lineage>
</organism>
<dbReference type="AlphaFoldDB" id="A0A1X7BTN4"/>
<protein>
    <submittedName>
        <fullName evidence="2">2-O-methyltransferase NoeI</fullName>
        <ecNumber evidence="2">2.1.1.-</ecNumber>
    </submittedName>
</protein>
<reference evidence="2 3" key="1">
    <citation type="submission" date="2017-03" db="EMBL/GenBank/DDBJ databases">
        <authorList>
            <person name="Afonso C.L."/>
            <person name="Miller P.J."/>
            <person name="Scott M.A."/>
            <person name="Spackman E."/>
            <person name="Goraichik I."/>
            <person name="Dimitrov K.M."/>
            <person name="Suarez D.L."/>
            <person name="Swayne D.E."/>
        </authorList>
    </citation>
    <scope>NUCLEOTIDE SEQUENCE [LARGE SCALE GENOMIC DNA]</scope>
    <source>
        <strain evidence="2 3">CECT 7745</strain>
    </source>
</reference>
<dbReference type="PANTHER" id="PTHR36973">
    <property type="entry name" value="SLL1456 PROTEIN-RELATED"/>
    <property type="match status" value="1"/>
</dbReference>
<dbReference type="Proteomes" id="UP000193224">
    <property type="component" value="Unassembled WGS sequence"/>
</dbReference>
<dbReference type="EC" id="2.1.1.-" evidence="2"/>
<dbReference type="EMBL" id="FWXB01000010">
    <property type="protein sequence ID" value="SMC12982.1"/>
    <property type="molecule type" value="Genomic_DNA"/>
</dbReference>
<accession>A0A1X7BTN4</accession>
<dbReference type="OrthoDB" id="4104638at2"/>
<dbReference type="InterPro" id="IPR053188">
    <property type="entry name" value="FkbM_Methyltransferase"/>
</dbReference>
<proteinExistence type="predicted"/>
<gene>
    <name evidence="2" type="primary">noeI</name>
    <name evidence="2" type="ORF">ROA7745_02816</name>
</gene>
<keyword evidence="2" id="KW-0808">Transferase</keyword>